<evidence type="ECO:0000256" key="1">
    <source>
        <dbReference type="ARBA" id="ARBA00004429"/>
    </source>
</evidence>
<evidence type="ECO:0000256" key="3">
    <source>
        <dbReference type="ARBA" id="ARBA00022448"/>
    </source>
</evidence>
<sequence length="215" mass="23620">MNSAYTFSLLQGLWATVVLSMLTFLFGGLVGFIVGLARTSPTWVISRGAAAYIEIMQGLPLLVLMGLCFYGPSILGYDSLSPLPAATFALTLYSSAYLGEIWRGCIRAVARPQWEAAECLGLNRWQRMRAVILPQALRIAIPPTVGFMVQIVKNTSIASLVVGYAELSYNAKIINNATFEPFLYFGIAALMYFAICYPLSVQSRALERKLNVANR</sequence>
<proteinExistence type="inferred from homology"/>
<dbReference type="NCBIfam" id="TIGR01726">
    <property type="entry name" value="HEQRo_perm_3TM"/>
    <property type="match status" value="1"/>
</dbReference>
<keyword evidence="6 8" id="KW-1133">Transmembrane helix</keyword>
<evidence type="ECO:0000313" key="10">
    <source>
        <dbReference type="EMBL" id="OAF07213.1"/>
    </source>
</evidence>
<protein>
    <submittedName>
        <fullName evidence="10">Amino acid ABC transporter permease</fullName>
    </submittedName>
</protein>
<keyword evidence="4" id="KW-1003">Cell membrane</keyword>
<feature type="transmembrane region" description="Helical" evidence="8">
    <location>
        <begin position="182"/>
        <end position="201"/>
    </location>
</feature>
<keyword evidence="11" id="KW-1185">Reference proteome</keyword>
<comment type="subcellular location">
    <subcellularLocation>
        <location evidence="1">Cell inner membrane</location>
        <topology evidence="1">Multi-pass membrane protein</topology>
    </subcellularLocation>
    <subcellularLocation>
        <location evidence="8">Cell membrane</location>
        <topology evidence="8">Multi-pass membrane protein</topology>
    </subcellularLocation>
</comment>
<evidence type="ECO:0000259" key="9">
    <source>
        <dbReference type="PROSITE" id="PS50928"/>
    </source>
</evidence>
<dbReference type="GO" id="GO:0043190">
    <property type="term" value="C:ATP-binding cassette (ABC) transporter complex"/>
    <property type="evidence" value="ECO:0007669"/>
    <property type="project" value="InterPro"/>
</dbReference>
<dbReference type="CDD" id="cd06261">
    <property type="entry name" value="TM_PBP2"/>
    <property type="match status" value="1"/>
</dbReference>
<dbReference type="PANTHER" id="PTHR30614">
    <property type="entry name" value="MEMBRANE COMPONENT OF AMINO ACID ABC TRANSPORTER"/>
    <property type="match status" value="1"/>
</dbReference>
<comment type="similarity">
    <text evidence="2">Belongs to the binding-protein-dependent transport system permease family. HisMQ subfamily.</text>
</comment>
<dbReference type="Pfam" id="PF00528">
    <property type="entry name" value="BPD_transp_1"/>
    <property type="match status" value="1"/>
</dbReference>
<dbReference type="AlphaFoldDB" id="A0A176YM39"/>
<feature type="transmembrane region" description="Helical" evidence="8">
    <location>
        <begin position="12"/>
        <end position="37"/>
    </location>
</feature>
<accession>A0A176YM39</accession>
<dbReference type="Gene3D" id="1.10.3720.10">
    <property type="entry name" value="MetI-like"/>
    <property type="match status" value="1"/>
</dbReference>
<evidence type="ECO:0000256" key="5">
    <source>
        <dbReference type="ARBA" id="ARBA00022692"/>
    </source>
</evidence>
<feature type="domain" description="ABC transmembrane type-1" evidence="9">
    <location>
        <begin position="13"/>
        <end position="203"/>
    </location>
</feature>
<dbReference type="GO" id="GO:0022857">
    <property type="term" value="F:transmembrane transporter activity"/>
    <property type="evidence" value="ECO:0007669"/>
    <property type="project" value="InterPro"/>
</dbReference>
<gene>
    <name evidence="10" type="ORF">AYJ54_17960</name>
</gene>
<name>A0A176YM39_9BRAD</name>
<dbReference type="InterPro" id="IPR035906">
    <property type="entry name" value="MetI-like_sf"/>
</dbReference>
<dbReference type="Proteomes" id="UP000076959">
    <property type="component" value="Unassembled WGS sequence"/>
</dbReference>
<evidence type="ECO:0000256" key="4">
    <source>
        <dbReference type="ARBA" id="ARBA00022475"/>
    </source>
</evidence>
<evidence type="ECO:0000313" key="11">
    <source>
        <dbReference type="Proteomes" id="UP000076959"/>
    </source>
</evidence>
<dbReference type="GO" id="GO:0006865">
    <property type="term" value="P:amino acid transport"/>
    <property type="evidence" value="ECO:0007669"/>
    <property type="project" value="TreeGrafter"/>
</dbReference>
<dbReference type="InterPro" id="IPR043429">
    <property type="entry name" value="ArtM/GltK/GlnP/TcyL/YhdX-like"/>
</dbReference>
<reference evidence="10 11" key="1">
    <citation type="submission" date="2016-03" db="EMBL/GenBank/DDBJ databases">
        <title>Draft Genome Sequence of the Strain BR 10245 (Bradyrhizobium sp.) isolated from nodules of Centrolobium paraense.</title>
        <authorList>
            <person name="Simoes-Araujo J.L.Sr."/>
            <person name="Barauna A.C."/>
            <person name="Silva K."/>
            <person name="Zilli J.E."/>
        </authorList>
    </citation>
    <scope>NUCLEOTIDE SEQUENCE [LARGE SCALE GENOMIC DNA]</scope>
    <source>
        <strain evidence="10 11">BR 10245</strain>
    </source>
</reference>
<keyword evidence="5 8" id="KW-0812">Transmembrane</keyword>
<dbReference type="PANTHER" id="PTHR30614:SF34">
    <property type="entry name" value="BLR6398 PROTEIN"/>
    <property type="match status" value="1"/>
</dbReference>
<evidence type="ECO:0000256" key="7">
    <source>
        <dbReference type="ARBA" id="ARBA00023136"/>
    </source>
</evidence>
<dbReference type="OrthoDB" id="7255919at2"/>
<dbReference type="SUPFAM" id="SSF161098">
    <property type="entry name" value="MetI-like"/>
    <property type="match status" value="1"/>
</dbReference>
<dbReference type="InterPro" id="IPR000515">
    <property type="entry name" value="MetI-like"/>
</dbReference>
<evidence type="ECO:0000256" key="2">
    <source>
        <dbReference type="ARBA" id="ARBA00010072"/>
    </source>
</evidence>
<dbReference type="RefSeq" id="WP_063702342.1">
    <property type="nucleotide sequence ID" value="NZ_LUUB01000070.1"/>
</dbReference>
<evidence type="ECO:0000256" key="8">
    <source>
        <dbReference type="RuleBase" id="RU363032"/>
    </source>
</evidence>
<keyword evidence="3 8" id="KW-0813">Transport</keyword>
<dbReference type="STRING" id="1505087.AYJ54_17960"/>
<dbReference type="InterPro" id="IPR010065">
    <property type="entry name" value="AA_ABC_transptr_permease_3TM"/>
</dbReference>
<feature type="transmembrane region" description="Helical" evidence="8">
    <location>
        <begin position="49"/>
        <end position="72"/>
    </location>
</feature>
<evidence type="ECO:0000256" key="6">
    <source>
        <dbReference type="ARBA" id="ARBA00022989"/>
    </source>
</evidence>
<dbReference type="PROSITE" id="PS50928">
    <property type="entry name" value="ABC_TM1"/>
    <property type="match status" value="1"/>
</dbReference>
<keyword evidence="7 8" id="KW-0472">Membrane</keyword>
<organism evidence="10 11">
    <name type="scientific">Bradyrhizobium centrolobii</name>
    <dbReference type="NCBI Taxonomy" id="1505087"/>
    <lineage>
        <taxon>Bacteria</taxon>
        <taxon>Pseudomonadati</taxon>
        <taxon>Pseudomonadota</taxon>
        <taxon>Alphaproteobacteria</taxon>
        <taxon>Hyphomicrobiales</taxon>
        <taxon>Nitrobacteraceae</taxon>
        <taxon>Bradyrhizobium</taxon>
    </lineage>
</organism>
<dbReference type="EMBL" id="LUUB01000070">
    <property type="protein sequence ID" value="OAF07213.1"/>
    <property type="molecule type" value="Genomic_DNA"/>
</dbReference>
<comment type="caution">
    <text evidence="10">The sequence shown here is derived from an EMBL/GenBank/DDBJ whole genome shotgun (WGS) entry which is preliminary data.</text>
</comment>